<evidence type="ECO:0000313" key="3">
    <source>
        <dbReference type="Proteomes" id="UP001365542"/>
    </source>
</evidence>
<feature type="signal peptide" evidence="1">
    <location>
        <begin position="1"/>
        <end position="23"/>
    </location>
</feature>
<evidence type="ECO:0008006" key="4">
    <source>
        <dbReference type="Google" id="ProtNLM"/>
    </source>
</evidence>
<dbReference type="AlphaFoldDB" id="A0AAV9XGG7"/>
<protein>
    <recommendedName>
        <fullName evidence="4">PBP domain-containing protein</fullName>
    </recommendedName>
</protein>
<dbReference type="PANTHER" id="PTHR37945:SF1">
    <property type="entry name" value="EXTRACELLULAR TUNGSTATE BINDING PROTEIN"/>
    <property type="match status" value="1"/>
</dbReference>
<dbReference type="PANTHER" id="PTHR37945">
    <property type="entry name" value="EXTRACELLULAR TUNGSTATE BINDING PROTEIN"/>
    <property type="match status" value="1"/>
</dbReference>
<evidence type="ECO:0000313" key="2">
    <source>
        <dbReference type="EMBL" id="KAK6540666.1"/>
    </source>
</evidence>
<reference evidence="2 3" key="1">
    <citation type="submission" date="2019-10" db="EMBL/GenBank/DDBJ databases">
        <authorList>
            <person name="Palmer J.M."/>
        </authorList>
    </citation>
    <scope>NUCLEOTIDE SEQUENCE [LARGE SCALE GENOMIC DNA]</scope>
    <source>
        <strain evidence="2 3">TWF694</strain>
    </source>
</reference>
<keyword evidence="3" id="KW-1185">Reference proteome</keyword>
<feature type="chain" id="PRO_5043866578" description="PBP domain-containing protein" evidence="1">
    <location>
        <begin position="24"/>
        <end position="305"/>
    </location>
</feature>
<dbReference type="EMBL" id="JAVHJO010000004">
    <property type="protein sequence ID" value="KAK6540666.1"/>
    <property type="molecule type" value="Genomic_DNA"/>
</dbReference>
<dbReference type="Proteomes" id="UP001365542">
    <property type="component" value="Unassembled WGS sequence"/>
</dbReference>
<name>A0AAV9XGG7_9PEZI</name>
<evidence type="ECO:0000256" key="1">
    <source>
        <dbReference type="SAM" id="SignalP"/>
    </source>
</evidence>
<accession>A0AAV9XGG7</accession>
<organism evidence="2 3">
    <name type="scientific">Orbilia ellipsospora</name>
    <dbReference type="NCBI Taxonomy" id="2528407"/>
    <lineage>
        <taxon>Eukaryota</taxon>
        <taxon>Fungi</taxon>
        <taxon>Dikarya</taxon>
        <taxon>Ascomycota</taxon>
        <taxon>Pezizomycotina</taxon>
        <taxon>Orbiliomycetes</taxon>
        <taxon>Orbiliales</taxon>
        <taxon>Orbiliaceae</taxon>
        <taxon>Orbilia</taxon>
    </lineage>
</organism>
<dbReference type="SUPFAM" id="SSF53850">
    <property type="entry name" value="Periplasmic binding protein-like II"/>
    <property type="match status" value="1"/>
</dbReference>
<gene>
    <name evidence="2" type="ORF">TWF694_008059</name>
</gene>
<keyword evidence="1" id="KW-0732">Signal</keyword>
<sequence>MVGFVKYLTAALLCTQSIVKVAAVDPQETYDGGITGNHGPILLRIGNGGAGQSGLIKVMADAFIKYRVAQGAAPFKVGWYLSDTTVTINYLGTGDIDVGFTYSEVAETIAIKQGIATGRYYAWRDHFLLVGPHENPAKVKKTDDIYTTFSNIYAAAQKNNASQAVPTRFLSRFDKSATNIKESQLWIGIGQVPWATAYSTWYHQYIAFPVQALTAAALLKEYSITDRGTYLSVDASIANKTVIYKASSDNATDPLLNPANLLIGKKATNTAVVAAFKKWVVDKNLGQKVITAFKKNGQQLYTGAP</sequence>
<dbReference type="InterPro" id="IPR052738">
    <property type="entry name" value="ABC-Tungstate_binding"/>
</dbReference>
<dbReference type="Gene3D" id="3.40.190.10">
    <property type="entry name" value="Periplasmic binding protein-like II"/>
    <property type="match status" value="2"/>
</dbReference>
<proteinExistence type="predicted"/>
<comment type="caution">
    <text evidence="2">The sequence shown here is derived from an EMBL/GenBank/DDBJ whole genome shotgun (WGS) entry which is preliminary data.</text>
</comment>